<feature type="transmembrane region" description="Helical" evidence="2">
    <location>
        <begin position="544"/>
        <end position="565"/>
    </location>
</feature>
<name>A0ABN9VYM6_9DINO</name>
<dbReference type="InterPro" id="IPR038050">
    <property type="entry name" value="Neuro_actylchol_rec"/>
</dbReference>
<keyword evidence="2" id="KW-0812">Transmembrane</keyword>
<dbReference type="InterPro" id="IPR036734">
    <property type="entry name" value="Neur_chan_lig-bd_sf"/>
</dbReference>
<feature type="region of interest" description="Disordered" evidence="1">
    <location>
        <begin position="249"/>
        <end position="269"/>
    </location>
</feature>
<dbReference type="Gene3D" id="1.20.58.390">
    <property type="entry name" value="Neurotransmitter-gated ion-channel transmembrane domain"/>
    <property type="match status" value="1"/>
</dbReference>
<gene>
    <name evidence="3" type="ORF">PCOR1329_LOCUS61991</name>
</gene>
<sequence>MVALQLATWAPLRASPPRFVLRRAQGLAEAPSAATRPAARVHRVPHAEADTDGPRSAARLAARGAVPGPTRPCAPPNWADALPDRTRVTVISQVRNPINGHHGTVIGHAEDQNQYGVVLLTTGLSDRQRYRLIWEGNCASLGDGWGPIVHPADCEDAARALSRELRLADHRLRVTKDAKRPEGCYLLDNAEDGTRTLWLGVNKNNHGRGADTSESAPFAGSAAGHRVVLLREPICARVRPPALRHEVRPIAATDADPPLPPAAGSSDAGRDAVGLEAVELCGLLRETCRLSRLMVTKIQTSRAVKVNMRVNVLEVSVIDQVRERFSAIFTVELFHVEPMLKDFRTDVTYISDGERKVERKCQVVGSWKYSANGKMKIVCESGEELELALTRIQKIGQPDWNNCKLFKPAFTFGNAISRVEVMEHTRALEYCSSVGGHVFEMYKYQGTFWERFDLAAMPFDRQMLRISIYGEEPLWRQQLAPFKDGSAEGSHSDYGVPTEWQIDRDVYVEDTKVPSARLIAWELDDDSFRSVLEIVVHVKRVPTFYLWNVVGINFILTLSTAASFASAPDDFNGRSEIQFLLLLTTVGYKLVTVAWLPVKSYMTWMDIYIFINFGVQIFLIALTFFCIQMACTLVYDADGDWTDGAYDGIYWWRTAPDRECWPDLYKFQEFVAVLVYGAWIIGHSVFLVTHLCGHTECLFGDWTRVYDRKRMLGGTVTCYDQFPYGDSGRRSSTDTIYSEGIAISPCSEHPVRDVRLPPARAAFLCWFPPFPPTHNLLLTRRVVV</sequence>
<dbReference type="Gene3D" id="2.70.170.10">
    <property type="entry name" value="Neurotransmitter-gated ion-channel ligand-binding domain"/>
    <property type="match status" value="1"/>
</dbReference>
<organism evidence="3 4">
    <name type="scientific">Prorocentrum cordatum</name>
    <dbReference type="NCBI Taxonomy" id="2364126"/>
    <lineage>
        <taxon>Eukaryota</taxon>
        <taxon>Sar</taxon>
        <taxon>Alveolata</taxon>
        <taxon>Dinophyceae</taxon>
        <taxon>Prorocentrales</taxon>
        <taxon>Prorocentraceae</taxon>
        <taxon>Prorocentrum</taxon>
    </lineage>
</organism>
<evidence type="ECO:0000256" key="1">
    <source>
        <dbReference type="SAM" id="MobiDB-lite"/>
    </source>
</evidence>
<keyword evidence="4" id="KW-1185">Reference proteome</keyword>
<comment type="caution">
    <text evidence="3">The sequence shown here is derived from an EMBL/GenBank/DDBJ whole genome shotgun (WGS) entry which is preliminary data.</text>
</comment>
<evidence type="ECO:0000313" key="4">
    <source>
        <dbReference type="Proteomes" id="UP001189429"/>
    </source>
</evidence>
<accession>A0ABN9VYM6</accession>
<proteinExistence type="predicted"/>
<feature type="transmembrane region" description="Helical" evidence="2">
    <location>
        <begin position="607"/>
        <end position="627"/>
    </location>
</feature>
<evidence type="ECO:0000313" key="3">
    <source>
        <dbReference type="EMBL" id="CAK0878121.1"/>
    </source>
</evidence>
<dbReference type="Proteomes" id="UP001189429">
    <property type="component" value="Unassembled WGS sequence"/>
</dbReference>
<dbReference type="EMBL" id="CAUYUJ010017815">
    <property type="protein sequence ID" value="CAK0878121.1"/>
    <property type="molecule type" value="Genomic_DNA"/>
</dbReference>
<feature type="transmembrane region" description="Helical" evidence="2">
    <location>
        <begin position="577"/>
        <end position="595"/>
    </location>
</feature>
<keyword evidence="2" id="KW-1133">Transmembrane helix</keyword>
<keyword evidence="2" id="KW-0472">Membrane</keyword>
<reference evidence="3" key="1">
    <citation type="submission" date="2023-10" db="EMBL/GenBank/DDBJ databases">
        <authorList>
            <person name="Chen Y."/>
            <person name="Shah S."/>
            <person name="Dougan E. K."/>
            <person name="Thang M."/>
            <person name="Chan C."/>
        </authorList>
    </citation>
    <scope>NUCLEOTIDE SEQUENCE [LARGE SCALE GENOMIC DNA]</scope>
</reference>
<protein>
    <submittedName>
        <fullName evidence="3">Uncharacterized protein</fullName>
    </submittedName>
</protein>
<evidence type="ECO:0000256" key="2">
    <source>
        <dbReference type="SAM" id="Phobius"/>
    </source>
</evidence>